<name>V5YPM1_9BURK</name>
<evidence type="ECO:0000259" key="3">
    <source>
        <dbReference type="Pfam" id="PF07916"/>
    </source>
</evidence>
<accession>V5YPM1</accession>
<keyword evidence="2" id="KW-1133">Transmembrane helix</keyword>
<feature type="domain" description="TraG N-terminal Proteobacteria" evidence="3">
    <location>
        <begin position="4"/>
        <end position="487"/>
    </location>
</feature>
<dbReference type="Pfam" id="PF07916">
    <property type="entry name" value="TraG_N"/>
    <property type="match status" value="1"/>
</dbReference>
<geneLocation type="plasmid" evidence="4">
    <name>pM7012</name>
</geneLocation>
<feature type="compositionally biased region" description="Polar residues" evidence="1">
    <location>
        <begin position="1085"/>
        <end position="1095"/>
    </location>
</feature>
<feature type="transmembrane region" description="Helical" evidence="2">
    <location>
        <begin position="30"/>
        <end position="51"/>
    </location>
</feature>
<reference evidence="4" key="1">
    <citation type="journal article" date="2014" name="Microbiology">
        <title>A 2,4-dichlorophenoxyacetic acid degradation plasmid pM7012 discloses distribution of an unclassified megaplasmid group across bacterial species.</title>
        <authorList>
            <person name="Sakai Y."/>
            <person name="Ogawa N."/>
            <person name="Shimomura Y."/>
            <person name="Fujii T."/>
        </authorList>
    </citation>
    <scope>NUCLEOTIDE SEQUENCE</scope>
    <source>
        <strain evidence="4">M701</strain>
    </source>
</reference>
<protein>
    <submittedName>
        <fullName evidence="4">TraG-like protein</fullName>
    </submittedName>
</protein>
<evidence type="ECO:0000256" key="2">
    <source>
        <dbReference type="SAM" id="Phobius"/>
    </source>
</evidence>
<feature type="compositionally biased region" description="Polar residues" evidence="1">
    <location>
        <begin position="538"/>
        <end position="552"/>
    </location>
</feature>
<feature type="transmembrane region" description="Helical" evidence="2">
    <location>
        <begin position="392"/>
        <end position="413"/>
    </location>
</feature>
<dbReference type="AlphaFoldDB" id="V5YPM1"/>
<keyword evidence="2" id="KW-0812">Transmembrane</keyword>
<keyword evidence="2" id="KW-0472">Membrane</keyword>
<dbReference type="RefSeq" id="WP_023842808.1">
    <property type="nucleotide sequence ID" value="NC_022995.1"/>
</dbReference>
<organism evidence="4">
    <name type="scientific">Burkholderia sp. M701</name>
    <dbReference type="NCBI Taxonomy" id="326454"/>
    <lineage>
        <taxon>Bacteria</taxon>
        <taxon>Pseudomonadati</taxon>
        <taxon>Pseudomonadota</taxon>
        <taxon>Betaproteobacteria</taxon>
        <taxon>Burkholderiales</taxon>
        <taxon>Burkholderiaceae</taxon>
        <taxon>Burkholderia</taxon>
    </lineage>
</organism>
<feature type="region of interest" description="Disordered" evidence="1">
    <location>
        <begin position="1072"/>
        <end position="1095"/>
    </location>
</feature>
<feature type="region of interest" description="Disordered" evidence="1">
    <location>
        <begin position="528"/>
        <end position="553"/>
    </location>
</feature>
<evidence type="ECO:0000313" key="4">
    <source>
        <dbReference type="EMBL" id="BAO19268.1"/>
    </source>
</evidence>
<dbReference type="InterPro" id="IPR012931">
    <property type="entry name" value="TraG_N_Proteobacteria"/>
</dbReference>
<proteinExistence type="predicted"/>
<dbReference type="EMBL" id="AB853026">
    <property type="protein sequence ID" value="BAO19268.1"/>
    <property type="molecule type" value="Genomic_DNA"/>
</dbReference>
<feature type="transmembrane region" description="Helical" evidence="2">
    <location>
        <begin position="63"/>
        <end position="82"/>
    </location>
</feature>
<feature type="region of interest" description="Disordered" evidence="1">
    <location>
        <begin position="816"/>
        <end position="860"/>
    </location>
</feature>
<reference evidence="4" key="2">
    <citation type="submission" date="2024-06" db="EMBL/GenBank/DDBJ databases">
        <authorList>
            <person name="Sakai Y."/>
            <person name="Fujii T."/>
        </authorList>
    </citation>
    <scope>NUCLEOTIDE SEQUENCE</scope>
    <source>
        <strain evidence="4">M701</strain>
        <plasmid evidence="4">pM7012</plasmid>
    </source>
</reference>
<sequence length="1095" mass="114711">MNFTIYVLGNVDAFYQILNGVAMVFGQKGFLNSAFMVGGLVMLISGILFWIGGQGDGRTPGAMGMVSGMFGLFSIVWTSTIGSTVTVQDIYSGEVVQVDNVPLLLSVPASAFTTAAYKIFSVTDVAFSGVNGNYMAMGQQGFVMPLKLLFSLRAGFDDSAPNISASIKQYILDCVPGSTTFSNEGMRQAPDALQYLLQNGRPNGLTTYFAPGDASGSAAAPTQGVPVSCQQDANLVWNDMQSIYLSGQNKSFNTLINGNIEDQDPTSGTAGTAGYTQTDVVNAVQGVMPAALMGAQDAQQFMSNALLYNTLTDTFNCMSSNANQSSMDLCNIQMTQAMEQSRTDAAGSASFFVKMMIPAMTFMQLMFFGFAPLVVIYGVMRGGGALGLFIKYLLFGVWTSSWLPFAAVINMYIQTDIEDKLLQLAKVSGSNGLTMGNFPPVFYDMLATRLQVASDMLAATPMISLSLLTGSMMALTSLAQRWSGGAHFDPKQASPDVMDNGALVNNGSIASAGPAITGNALAGMHREDASLRTHSSRTDLSSSVQSAQTEAVQRSHDFMASMQQGYDHMVRNQTGWDKRNSQAQQVEENVSSRHSHIVSEAENYGFTDKNGHSLSKEISGALKGSLGVNTPFASIGAVAQAASRAGASQEQIEAFQKSMDSKYSSDETFANSQSSSLSSALSQDTSSTSADSRSLSHSISDAQKLSYSAAQNYQRVAALQQSMGNGMSYTDNEIGAKILAQDAARQSLDKADAANSGDARYQAALKQNTARLSRAGNIAGARYAAILGALEDTGKSDNTAEFWSAMGSGSPMQHVDPNENKGVGAPAESIKNPAANLRPDGSSVGGIAPRPAGPDPVSLSNIKDPAGYAAGVGQILGKTGGVTERYLAALHAQTKNGRGLDAADARNVVSGVKQGFDAGSEASQAAYHDWAEKHPIAAKAVQLGIDAAPFAAALVPGLDIGVGVEKAAEGVELAEAAVSKLASLYETRGGSALLGGGRTVINEERMREAGFASEREVQKAMGRASEDLEHAHSHLEKTLEMSAHKTNEAIVKGVSNAAKTSVFSGAAHHLTVGETPGGAAPGGATSRNQPATAKN</sequence>
<evidence type="ECO:0000256" key="1">
    <source>
        <dbReference type="SAM" id="MobiDB-lite"/>
    </source>
</evidence>
<feature type="transmembrane region" description="Helical" evidence="2">
    <location>
        <begin position="355"/>
        <end position="380"/>
    </location>
</feature>
<feature type="compositionally biased region" description="Low complexity" evidence="1">
    <location>
        <begin position="672"/>
        <end position="695"/>
    </location>
</feature>
<keyword evidence="4" id="KW-0614">Plasmid</keyword>
<gene>
    <name evidence="4" type="primary">traG</name>
</gene>
<feature type="region of interest" description="Disordered" evidence="1">
    <location>
        <begin position="665"/>
        <end position="695"/>
    </location>
</feature>